<gene>
    <name evidence="1" type="ORF">BV25DRAFT_1913873</name>
</gene>
<reference evidence="1" key="2">
    <citation type="journal article" date="2022" name="New Phytol.">
        <title>Evolutionary transition to the ectomycorrhizal habit in the genomes of a hyperdiverse lineage of mushroom-forming fungi.</title>
        <authorList>
            <person name="Looney B."/>
            <person name="Miyauchi S."/>
            <person name="Morin E."/>
            <person name="Drula E."/>
            <person name="Courty P.E."/>
            <person name="Kohler A."/>
            <person name="Kuo A."/>
            <person name="LaButti K."/>
            <person name="Pangilinan J."/>
            <person name="Lipzen A."/>
            <person name="Riley R."/>
            <person name="Andreopoulos W."/>
            <person name="He G."/>
            <person name="Johnson J."/>
            <person name="Nolan M."/>
            <person name="Tritt A."/>
            <person name="Barry K.W."/>
            <person name="Grigoriev I.V."/>
            <person name="Nagy L.G."/>
            <person name="Hibbett D."/>
            <person name="Henrissat B."/>
            <person name="Matheny P.B."/>
            <person name="Labbe J."/>
            <person name="Martin F.M."/>
        </authorList>
    </citation>
    <scope>NUCLEOTIDE SEQUENCE</scope>
    <source>
        <strain evidence="1">HHB10654</strain>
    </source>
</reference>
<dbReference type="EMBL" id="MU277196">
    <property type="protein sequence ID" value="KAI0065260.1"/>
    <property type="molecule type" value="Genomic_DNA"/>
</dbReference>
<dbReference type="Proteomes" id="UP000814140">
    <property type="component" value="Unassembled WGS sequence"/>
</dbReference>
<keyword evidence="2" id="KW-1185">Reference proteome</keyword>
<sequence length="1101" mass="124052">MEFDSAAHDSASESYSDYYDKLDEDELVAAADCAEATSGPGFSASHPPTSTDTSLQSDSSRSQVLGKRNEPSSPFKYERPSQRIRYEVDDTESFVLESLPDEIEKPVLIGYHKSITQMMDSRKIPWGIIWEISRLVASRRLPLEAITPEMLDIMGDIPMAKAGPLVEDFFLRGTRSFDDQKVSKETSAKAPWSELERELRAFVKHPEYGCLGVVGAPIDEDPAWYGGKVQFSIKVSWEDGNYKLGLEQPELGPSSRFTRRFGSDWLIRVRITKQVFKVTNVIDKLEQLFLRPFVIGGRVFRFFYANKERNVFLMATNERYLNGVIHADRMPRRVSVPTFLSWHNPMHINHKQTVAKWSSRIALGLSNSVPGILLEKERIAVVDDIISPAFSGKGKPPSEMEMTDGCGFINRIGLYALYERGLWADVPTAVQVRVCGAKGLLLLHPGVEENSDSKPLVVVRRSMDKIKYDNVSDPALRTIDVLRASHMRSPSNLSRETIINLWANGVPTSEFSKLLELSLEEVATSLTPKRGELEKLWNAVAREGSVFHARKAREAAGTARVRGLKAYDREEVDSDDEDEDNLAIVPTDSERSSAWWGDEISGCPSSLEETVMVFLDAGFSPFENPILAARLHEVVKKGITSRVSKCRINVAMSCTAHIVPDPFGVLEEGEIHVKASSRILQLPDGRYSDKVVGDVLVTRNPCKLPTDVQKVRAVFKGELDNYTDVIVFSVKGSRSLASMLGTGDYDGDKVLCIWHPSIVTPFRNAKPTFADPPLGLDDSFLEVNEMMHEIIVDIAEREAESSSASELSTTRLLQTALMKPLRDTSTVGVYSALHDNAVYTLGYSHTETVRLAWMFCTVLDGAKTGKTVKPDTYKADRQTYQVSRSPSWKLHESVRRDDEPVTRNEASLLRPRGFRTFVMDELQRDINLKHQAKLVEVEQFFKPLREQGVLDRDLVAPWKAAEERARNNGEGMQAELEQIVKHVKAVRKEHKSKMIPTRSKSVFHFTEMRIEARQDVLRALSRKFASEPSRGSLLYFSDEEMCRVRASYAYFHDWEEKKPTGTRFPWNVAMRELGLIKAAACGDWKAVSGSYYEKFSMRKIS</sequence>
<proteinExistence type="predicted"/>
<comment type="caution">
    <text evidence="1">The sequence shown here is derived from an EMBL/GenBank/DDBJ whole genome shotgun (WGS) entry which is preliminary data.</text>
</comment>
<evidence type="ECO:0000313" key="1">
    <source>
        <dbReference type="EMBL" id="KAI0065260.1"/>
    </source>
</evidence>
<protein>
    <submittedName>
        <fullName evidence="1">Uncharacterized protein</fullName>
    </submittedName>
</protein>
<evidence type="ECO:0000313" key="2">
    <source>
        <dbReference type="Proteomes" id="UP000814140"/>
    </source>
</evidence>
<reference evidence="1" key="1">
    <citation type="submission" date="2021-03" db="EMBL/GenBank/DDBJ databases">
        <authorList>
            <consortium name="DOE Joint Genome Institute"/>
            <person name="Ahrendt S."/>
            <person name="Looney B.P."/>
            <person name="Miyauchi S."/>
            <person name="Morin E."/>
            <person name="Drula E."/>
            <person name="Courty P.E."/>
            <person name="Chicoki N."/>
            <person name="Fauchery L."/>
            <person name="Kohler A."/>
            <person name="Kuo A."/>
            <person name="Labutti K."/>
            <person name="Pangilinan J."/>
            <person name="Lipzen A."/>
            <person name="Riley R."/>
            <person name="Andreopoulos W."/>
            <person name="He G."/>
            <person name="Johnson J."/>
            <person name="Barry K.W."/>
            <person name="Grigoriev I.V."/>
            <person name="Nagy L."/>
            <person name="Hibbett D."/>
            <person name="Henrissat B."/>
            <person name="Matheny P.B."/>
            <person name="Labbe J."/>
            <person name="Martin F."/>
        </authorList>
    </citation>
    <scope>NUCLEOTIDE SEQUENCE</scope>
    <source>
        <strain evidence="1">HHB10654</strain>
    </source>
</reference>
<name>A0ACB8TAC6_9AGAM</name>
<accession>A0ACB8TAC6</accession>
<organism evidence="1 2">
    <name type="scientific">Artomyces pyxidatus</name>
    <dbReference type="NCBI Taxonomy" id="48021"/>
    <lineage>
        <taxon>Eukaryota</taxon>
        <taxon>Fungi</taxon>
        <taxon>Dikarya</taxon>
        <taxon>Basidiomycota</taxon>
        <taxon>Agaricomycotina</taxon>
        <taxon>Agaricomycetes</taxon>
        <taxon>Russulales</taxon>
        <taxon>Auriscalpiaceae</taxon>
        <taxon>Artomyces</taxon>
    </lineage>
</organism>